<keyword evidence="3" id="KW-0378">Hydrolase</keyword>
<evidence type="ECO:0000313" key="3">
    <source>
        <dbReference type="EMBL" id="MBO8471590.1"/>
    </source>
</evidence>
<dbReference type="Proteomes" id="UP000823603">
    <property type="component" value="Unassembled WGS sequence"/>
</dbReference>
<name>A0A9D9NFW1_9BACT</name>
<feature type="domain" description="Endonuclease/exonuclease/phosphatase" evidence="2">
    <location>
        <begin position="32"/>
        <end position="283"/>
    </location>
</feature>
<dbReference type="EMBL" id="JADIMB010000106">
    <property type="protein sequence ID" value="MBO8471590.1"/>
    <property type="molecule type" value="Genomic_DNA"/>
</dbReference>
<dbReference type="SUPFAM" id="SSF56219">
    <property type="entry name" value="DNase I-like"/>
    <property type="match status" value="1"/>
</dbReference>
<keyword evidence="3" id="KW-0255">Endonuclease</keyword>
<dbReference type="InterPro" id="IPR005135">
    <property type="entry name" value="Endo/exonuclease/phosphatase"/>
</dbReference>
<proteinExistence type="predicted"/>
<reference evidence="3" key="2">
    <citation type="journal article" date="2021" name="PeerJ">
        <title>Extensive microbial diversity within the chicken gut microbiome revealed by metagenomics and culture.</title>
        <authorList>
            <person name="Gilroy R."/>
            <person name="Ravi A."/>
            <person name="Getino M."/>
            <person name="Pursley I."/>
            <person name="Horton D.L."/>
            <person name="Alikhan N.F."/>
            <person name="Baker D."/>
            <person name="Gharbi K."/>
            <person name="Hall N."/>
            <person name="Watson M."/>
            <person name="Adriaenssens E.M."/>
            <person name="Foster-Nyarko E."/>
            <person name="Jarju S."/>
            <person name="Secka A."/>
            <person name="Antonio M."/>
            <person name="Oren A."/>
            <person name="Chaudhuri R.R."/>
            <person name="La Ragione R."/>
            <person name="Hildebrand F."/>
            <person name="Pallen M.J."/>
        </authorList>
    </citation>
    <scope>NUCLEOTIDE SEQUENCE</scope>
    <source>
        <strain evidence="3">B2-22910</strain>
    </source>
</reference>
<feature type="signal peptide" evidence="1">
    <location>
        <begin position="1"/>
        <end position="22"/>
    </location>
</feature>
<evidence type="ECO:0000259" key="2">
    <source>
        <dbReference type="Pfam" id="PF03372"/>
    </source>
</evidence>
<protein>
    <submittedName>
        <fullName evidence="3">Endonuclease/exonuclease/phosphatase family protein</fullName>
    </submittedName>
</protein>
<dbReference type="InterPro" id="IPR036691">
    <property type="entry name" value="Endo/exonu/phosph_ase_sf"/>
</dbReference>
<reference evidence="3" key="1">
    <citation type="submission" date="2020-10" db="EMBL/GenBank/DDBJ databases">
        <authorList>
            <person name="Gilroy R."/>
        </authorList>
    </citation>
    <scope>NUCLEOTIDE SEQUENCE</scope>
    <source>
        <strain evidence="3">B2-22910</strain>
    </source>
</reference>
<dbReference type="Pfam" id="PF03372">
    <property type="entry name" value="Exo_endo_phos"/>
    <property type="match status" value="1"/>
</dbReference>
<dbReference type="PROSITE" id="PS51257">
    <property type="entry name" value="PROKAR_LIPOPROTEIN"/>
    <property type="match status" value="1"/>
</dbReference>
<sequence>MEKKASIILSCLCAAAASLSCAPSGDTVRIGTYNLRVTVDKGDNAWSSRKYRLVESVRDNGFDIFGVQEASLDTQAELPALLDSAGMEYGCWFFSPYSQDGRGGKAQGIFYRRDRFRLSGKHFFWLSETPDSSTVNDTGANGRFRRGGCCATVEDLRHPGRRFFFMVSHGPLNPAPNSRSAEIYNEMERRYNTGGLPSVFVGDLNAPPSARASSVLRETWTDSYMCLPDGSKSGPEGTFNGFRMPFPDSTRRIDYVYFKGPGIRPVEYVCNGSLYDGCYASDHFPVYVEMEIK</sequence>
<accession>A0A9D9NFW1</accession>
<dbReference type="GO" id="GO:0004519">
    <property type="term" value="F:endonuclease activity"/>
    <property type="evidence" value="ECO:0007669"/>
    <property type="project" value="UniProtKB-KW"/>
</dbReference>
<dbReference type="Gene3D" id="3.60.10.10">
    <property type="entry name" value="Endonuclease/exonuclease/phosphatase"/>
    <property type="match status" value="1"/>
</dbReference>
<organism evidence="3 4">
    <name type="scientific">Candidatus Cryptobacteroides faecavium</name>
    <dbReference type="NCBI Taxonomy" id="2840762"/>
    <lineage>
        <taxon>Bacteria</taxon>
        <taxon>Pseudomonadati</taxon>
        <taxon>Bacteroidota</taxon>
        <taxon>Bacteroidia</taxon>
        <taxon>Bacteroidales</taxon>
        <taxon>Candidatus Cryptobacteroides</taxon>
    </lineage>
</organism>
<feature type="chain" id="PRO_5039731282" evidence="1">
    <location>
        <begin position="23"/>
        <end position="293"/>
    </location>
</feature>
<evidence type="ECO:0000313" key="4">
    <source>
        <dbReference type="Proteomes" id="UP000823603"/>
    </source>
</evidence>
<gene>
    <name evidence="3" type="ORF">IAB82_07350</name>
</gene>
<dbReference type="AlphaFoldDB" id="A0A9D9NFW1"/>
<keyword evidence="3" id="KW-0540">Nuclease</keyword>
<evidence type="ECO:0000256" key="1">
    <source>
        <dbReference type="SAM" id="SignalP"/>
    </source>
</evidence>
<keyword evidence="1" id="KW-0732">Signal</keyword>
<comment type="caution">
    <text evidence="3">The sequence shown here is derived from an EMBL/GenBank/DDBJ whole genome shotgun (WGS) entry which is preliminary data.</text>
</comment>